<name>A0A437LX30_9PROT</name>
<reference evidence="2 3" key="1">
    <citation type="submission" date="2019-01" db="EMBL/GenBank/DDBJ databases">
        <authorList>
            <person name="Chen W.-M."/>
        </authorList>
    </citation>
    <scope>NUCLEOTIDE SEQUENCE [LARGE SCALE GENOMIC DNA]</scope>
    <source>
        <strain evidence="2 3">CCP-6</strain>
    </source>
</reference>
<dbReference type="PANTHER" id="PTHR13696:SF96">
    <property type="entry name" value="COBQ_COBB_MIND_PARA NUCLEOTIDE BINDING DOMAIN-CONTAINING PROTEIN"/>
    <property type="match status" value="1"/>
</dbReference>
<dbReference type="Gene3D" id="3.40.50.300">
    <property type="entry name" value="P-loop containing nucleotide triphosphate hydrolases"/>
    <property type="match status" value="1"/>
</dbReference>
<gene>
    <name evidence="2" type="ORF">EOD42_24580</name>
</gene>
<accession>A0A437LX30</accession>
<comment type="caution">
    <text evidence="2">The sequence shown here is derived from an EMBL/GenBank/DDBJ whole genome shotgun (WGS) entry which is preliminary data.</text>
</comment>
<dbReference type="InterPro" id="IPR048089">
    <property type="entry name" value="McdA"/>
</dbReference>
<organism evidence="2 3">
    <name type="scientific">Rhodovarius crocodyli</name>
    <dbReference type="NCBI Taxonomy" id="1979269"/>
    <lineage>
        <taxon>Bacteria</taxon>
        <taxon>Pseudomonadati</taxon>
        <taxon>Pseudomonadota</taxon>
        <taxon>Alphaproteobacteria</taxon>
        <taxon>Acetobacterales</taxon>
        <taxon>Roseomonadaceae</taxon>
        <taxon>Rhodovarius</taxon>
    </lineage>
</organism>
<dbReference type="NCBIfam" id="NF041546">
    <property type="entry name" value="ParA_partition"/>
    <property type="match status" value="1"/>
</dbReference>
<dbReference type="OrthoDB" id="9804460at2"/>
<feature type="domain" description="CobQ/CobB/MinD/ParA nucleotide binding" evidence="1">
    <location>
        <begin position="5"/>
        <end position="159"/>
    </location>
</feature>
<dbReference type="EMBL" id="SACL01000016">
    <property type="protein sequence ID" value="RVT89942.1"/>
    <property type="molecule type" value="Genomic_DNA"/>
</dbReference>
<dbReference type="Pfam" id="PF01656">
    <property type="entry name" value="CbiA"/>
    <property type="match status" value="1"/>
</dbReference>
<dbReference type="RefSeq" id="WP_127790256.1">
    <property type="nucleotide sequence ID" value="NZ_SACL01000016.1"/>
</dbReference>
<dbReference type="Proteomes" id="UP000282957">
    <property type="component" value="Unassembled WGS sequence"/>
</dbReference>
<sequence length="209" mass="21532">MAFIIAVAQQKGGAGKSTVAANLAAALAATRRVALLDTDPQATLSRWAALRAENPAASPLGFEAVSGWRVPAAIDKLSRDHDVVVLDTAPHAETDSKVAIRAASLVVVPMQPAGPDLWASEATLKLAEGEKRPALVLLNRVPAQGKLKEQIAAELAGRKLATLGPGWGNRTGFATAFMAGLGVTEAAPRSSAADEVAQTVAALTSLMKK</sequence>
<evidence type="ECO:0000259" key="1">
    <source>
        <dbReference type="Pfam" id="PF01656"/>
    </source>
</evidence>
<protein>
    <submittedName>
        <fullName evidence="2">ParA family protein</fullName>
    </submittedName>
</protein>
<dbReference type="PANTHER" id="PTHR13696">
    <property type="entry name" value="P-LOOP CONTAINING NUCLEOSIDE TRIPHOSPHATE HYDROLASE"/>
    <property type="match status" value="1"/>
</dbReference>
<dbReference type="AlphaFoldDB" id="A0A437LX30"/>
<evidence type="ECO:0000313" key="2">
    <source>
        <dbReference type="EMBL" id="RVT89942.1"/>
    </source>
</evidence>
<dbReference type="SUPFAM" id="SSF52540">
    <property type="entry name" value="P-loop containing nucleoside triphosphate hydrolases"/>
    <property type="match status" value="1"/>
</dbReference>
<dbReference type="InterPro" id="IPR050678">
    <property type="entry name" value="DNA_Partitioning_ATPase"/>
</dbReference>
<dbReference type="InterPro" id="IPR027417">
    <property type="entry name" value="P-loop_NTPase"/>
</dbReference>
<keyword evidence="3" id="KW-1185">Reference proteome</keyword>
<dbReference type="CDD" id="cd02042">
    <property type="entry name" value="ParAB_family"/>
    <property type="match status" value="1"/>
</dbReference>
<dbReference type="PIRSF" id="PIRSF009320">
    <property type="entry name" value="Nuc_binding_HP_1000"/>
    <property type="match status" value="1"/>
</dbReference>
<evidence type="ECO:0000313" key="3">
    <source>
        <dbReference type="Proteomes" id="UP000282957"/>
    </source>
</evidence>
<dbReference type="InterPro" id="IPR002586">
    <property type="entry name" value="CobQ/CobB/MinD/ParA_Nub-bd_dom"/>
</dbReference>
<proteinExistence type="predicted"/>